<reference evidence="1 2" key="1">
    <citation type="submission" date="2015-03" db="EMBL/GenBank/DDBJ databases">
        <title>Draft genome sequence of Luteibacter yeojuensis strain SU11.</title>
        <authorList>
            <person name="Sulaiman J."/>
            <person name="Priya K."/>
            <person name="Chan K.-G."/>
        </authorList>
    </citation>
    <scope>NUCLEOTIDE SEQUENCE [LARGE SCALE GENOMIC DNA]</scope>
    <source>
        <strain evidence="1 2">SU11</strain>
    </source>
</reference>
<accession>A0A0F3KML6</accession>
<comment type="caution">
    <text evidence="1">The sequence shown here is derived from an EMBL/GenBank/DDBJ whole genome shotgun (WGS) entry which is preliminary data.</text>
</comment>
<dbReference type="AlphaFoldDB" id="A0A0F3KML6"/>
<evidence type="ECO:0000313" key="1">
    <source>
        <dbReference type="EMBL" id="KJV32510.1"/>
    </source>
</evidence>
<dbReference type="OrthoDB" id="5963401at2"/>
<dbReference type="RefSeq" id="WP_045829875.1">
    <property type="nucleotide sequence ID" value="NZ_JZRB01000025.1"/>
</dbReference>
<protein>
    <submittedName>
        <fullName evidence="1">Uncharacterized protein</fullName>
    </submittedName>
</protein>
<sequence>MVIDPLQAIRRTNLRRLIVELKGDGIATSKALARALGMACHTLADLREGAHITAALARDIEWAMNLPRHWLDCEHDREPA</sequence>
<proteinExistence type="predicted"/>
<dbReference type="EMBL" id="JZRB01000025">
    <property type="protein sequence ID" value="KJV32510.1"/>
    <property type="molecule type" value="Genomic_DNA"/>
</dbReference>
<evidence type="ECO:0000313" key="2">
    <source>
        <dbReference type="Proteomes" id="UP000033651"/>
    </source>
</evidence>
<keyword evidence="2" id="KW-1185">Reference proteome</keyword>
<dbReference type="Proteomes" id="UP000033651">
    <property type="component" value="Unassembled WGS sequence"/>
</dbReference>
<dbReference type="PATRIC" id="fig|345309.4.peg.1803"/>
<gene>
    <name evidence="1" type="ORF">VI08_12295</name>
</gene>
<organism evidence="1 2">
    <name type="scientific">Luteibacter yeojuensis</name>
    <dbReference type="NCBI Taxonomy" id="345309"/>
    <lineage>
        <taxon>Bacteria</taxon>
        <taxon>Pseudomonadati</taxon>
        <taxon>Pseudomonadota</taxon>
        <taxon>Gammaproteobacteria</taxon>
        <taxon>Lysobacterales</taxon>
        <taxon>Rhodanobacteraceae</taxon>
        <taxon>Luteibacter</taxon>
    </lineage>
</organism>
<name>A0A0F3KML6_9GAMM</name>